<keyword evidence="6" id="KW-1185">Reference proteome</keyword>
<organism evidence="5 6">
    <name type="scientific">Micromonospora auratinigra</name>
    <dbReference type="NCBI Taxonomy" id="261654"/>
    <lineage>
        <taxon>Bacteria</taxon>
        <taxon>Bacillati</taxon>
        <taxon>Actinomycetota</taxon>
        <taxon>Actinomycetes</taxon>
        <taxon>Micromonosporales</taxon>
        <taxon>Micromonosporaceae</taxon>
        <taxon>Micromonospora</taxon>
    </lineage>
</organism>
<accession>A0A1A8Z4K0</accession>
<dbReference type="InterPro" id="IPR036388">
    <property type="entry name" value="WH-like_DNA-bd_sf"/>
</dbReference>
<evidence type="ECO:0000256" key="3">
    <source>
        <dbReference type="PROSITE-ProRule" id="PRU01091"/>
    </source>
</evidence>
<feature type="DNA-binding region" description="OmpR/PhoB-type" evidence="3">
    <location>
        <begin position="1"/>
        <end position="93"/>
    </location>
</feature>
<dbReference type="Pfam" id="PF25872">
    <property type="entry name" value="HTH_77"/>
    <property type="match status" value="1"/>
</dbReference>
<dbReference type="OrthoDB" id="33864at2"/>
<dbReference type="SUPFAM" id="SSF46894">
    <property type="entry name" value="C-terminal effector domain of the bipartite response regulators"/>
    <property type="match status" value="1"/>
</dbReference>
<dbReference type="InterPro" id="IPR016032">
    <property type="entry name" value="Sig_transdc_resp-reg_C-effctor"/>
</dbReference>
<reference evidence="6" key="1">
    <citation type="submission" date="2016-06" db="EMBL/GenBank/DDBJ databases">
        <authorList>
            <person name="Varghese N."/>
            <person name="Submissions Spin"/>
        </authorList>
    </citation>
    <scope>NUCLEOTIDE SEQUENCE [LARGE SCALE GENOMIC DNA]</scope>
    <source>
        <strain evidence="6">DSM 44815</strain>
    </source>
</reference>
<name>A0A1A8Z4K0_9ACTN</name>
<keyword evidence="2 3" id="KW-0238">DNA-binding</keyword>
<dbReference type="Proteomes" id="UP000199385">
    <property type="component" value="Chromosome I"/>
</dbReference>
<dbReference type="InterPro" id="IPR005158">
    <property type="entry name" value="BTAD"/>
</dbReference>
<dbReference type="GO" id="GO:0000160">
    <property type="term" value="P:phosphorelay signal transduction system"/>
    <property type="evidence" value="ECO:0007669"/>
    <property type="project" value="InterPro"/>
</dbReference>
<dbReference type="GO" id="GO:0003677">
    <property type="term" value="F:DNA binding"/>
    <property type="evidence" value="ECO:0007669"/>
    <property type="project" value="UniProtKB-UniRule"/>
</dbReference>
<dbReference type="SUPFAM" id="SSF52540">
    <property type="entry name" value="P-loop containing nucleoside triphosphate hydrolases"/>
    <property type="match status" value="1"/>
</dbReference>
<proteinExistence type="inferred from homology"/>
<dbReference type="GO" id="GO:0043531">
    <property type="term" value="F:ADP binding"/>
    <property type="evidence" value="ECO:0007669"/>
    <property type="project" value="InterPro"/>
</dbReference>
<dbReference type="InterPro" id="IPR001867">
    <property type="entry name" value="OmpR/PhoB-type_DNA-bd"/>
</dbReference>
<dbReference type="InterPro" id="IPR058852">
    <property type="entry name" value="HTH_77"/>
</dbReference>
<dbReference type="RefSeq" id="WP_091657070.1">
    <property type="nucleotide sequence ID" value="NZ_LT594323.1"/>
</dbReference>
<dbReference type="CDD" id="cd15831">
    <property type="entry name" value="BTAD"/>
    <property type="match status" value="1"/>
</dbReference>
<sequence>MDHIAVLGPIEARVSGVRVAVVSPRQRALLARLTLARGRAVSVDTLVDDAWGTRARPRDSRAGLQVQMHRLRTLLGPLGELIATVSGGYRFDLPPELIDAEMFERQTLQGRELLRWNPQEALHRYDAALARWRGPAYAEFADTFAHAEAVRLQQLRGGVLEERIAALLAVGETTQAVADAEALISQDSLRERPYGYAMRALALEGRTSEALSLYQRLRKVLAEELGSEPSRTLEDLHLSLLRQESVAPAGPTAVAEPRLVGPAPHSSAVASFVGRQAELDELDRALARNGSVTLVGPPGVGKSRLAQELCARSSEVTLVRWVDFSSCDTGADVPQHFAASLGPCSPGPRGVTEAGLRAVNNPKTLLVLDNCEHVVDEVALLVARARRSCPQARVLVTSRERLAVEGEYVINVSPLPVQAGKGLAPAVRLFLDRIAAAGQPIDEQNLDVLRTVAVICGRLDGLPLALELAAGRVSTLGVSVSAGVADLLWLASGRRTDRSSHRSLRAAVSWSFDRLAADEQRLLRRLSVFAGWFSVTWASQVCADDTLPPGQIPALLASLVDKSLVSRRADPAPGMRGHSLLHTVQCYAEDQLEQAGEADVFRERHAQALEGWAVDLADLPVIALGAVKPVWQVAA</sequence>
<gene>
    <name evidence="5" type="ORF">GA0070611_0647</name>
</gene>
<dbReference type="Gene3D" id="3.40.50.300">
    <property type="entry name" value="P-loop containing nucleotide triphosphate hydrolases"/>
    <property type="match status" value="1"/>
</dbReference>
<dbReference type="SMART" id="SM00862">
    <property type="entry name" value="Trans_reg_C"/>
    <property type="match status" value="1"/>
</dbReference>
<dbReference type="PATRIC" id="fig|261654.4.peg.653"/>
<dbReference type="PANTHER" id="PTHR47691">
    <property type="entry name" value="REGULATOR-RELATED"/>
    <property type="match status" value="1"/>
</dbReference>
<dbReference type="SMART" id="SM01043">
    <property type="entry name" value="BTAD"/>
    <property type="match status" value="1"/>
</dbReference>
<dbReference type="PANTHER" id="PTHR47691:SF3">
    <property type="entry name" value="HTH-TYPE TRANSCRIPTIONAL REGULATOR RV0890C-RELATED"/>
    <property type="match status" value="1"/>
</dbReference>
<evidence type="ECO:0000313" key="6">
    <source>
        <dbReference type="Proteomes" id="UP000199385"/>
    </source>
</evidence>
<comment type="similarity">
    <text evidence="1">Belongs to the AfsR/DnrI/RedD regulatory family.</text>
</comment>
<protein>
    <submittedName>
        <fullName evidence="5">Predicted ATPase</fullName>
    </submittedName>
</protein>
<dbReference type="Pfam" id="PF03704">
    <property type="entry name" value="BTAD"/>
    <property type="match status" value="1"/>
</dbReference>
<dbReference type="Pfam" id="PF13191">
    <property type="entry name" value="AAA_16"/>
    <property type="match status" value="1"/>
</dbReference>
<evidence type="ECO:0000313" key="5">
    <source>
        <dbReference type="EMBL" id="SBT38708.1"/>
    </source>
</evidence>
<dbReference type="EMBL" id="LT594323">
    <property type="protein sequence ID" value="SBT38708.1"/>
    <property type="molecule type" value="Genomic_DNA"/>
</dbReference>
<dbReference type="GO" id="GO:0006355">
    <property type="term" value="P:regulation of DNA-templated transcription"/>
    <property type="evidence" value="ECO:0007669"/>
    <property type="project" value="InterPro"/>
</dbReference>
<dbReference type="InterPro" id="IPR027417">
    <property type="entry name" value="P-loop_NTPase"/>
</dbReference>
<evidence type="ECO:0000256" key="1">
    <source>
        <dbReference type="ARBA" id="ARBA00005820"/>
    </source>
</evidence>
<dbReference type="PRINTS" id="PR00364">
    <property type="entry name" value="DISEASERSIST"/>
</dbReference>
<dbReference type="STRING" id="261654.GA0070611_0647"/>
<feature type="domain" description="OmpR/PhoB-type" evidence="4">
    <location>
        <begin position="1"/>
        <end position="93"/>
    </location>
</feature>
<dbReference type="InterPro" id="IPR041664">
    <property type="entry name" value="AAA_16"/>
</dbReference>
<evidence type="ECO:0000259" key="4">
    <source>
        <dbReference type="PROSITE" id="PS51755"/>
    </source>
</evidence>
<dbReference type="InterPro" id="IPR011990">
    <property type="entry name" value="TPR-like_helical_dom_sf"/>
</dbReference>
<dbReference type="AlphaFoldDB" id="A0A1A8Z4K0"/>
<dbReference type="Gene3D" id="1.25.40.10">
    <property type="entry name" value="Tetratricopeptide repeat domain"/>
    <property type="match status" value="1"/>
</dbReference>
<dbReference type="SUPFAM" id="SSF48452">
    <property type="entry name" value="TPR-like"/>
    <property type="match status" value="1"/>
</dbReference>
<evidence type="ECO:0000256" key="2">
    <source>
        <dbReference type="ARBA" id="ARBA00023125"/>
    </source>
</evidence>
<dbReference type="Gene3D" id="1.10.10.10">
    <property type="entry name" value="Winged helix-like DNA-binding domain superfamily/Winged helix DNA-binding domain"/>
    <property type="match status" value="1"/>
</dbReference>
<dbReference type="Pfam" id="PF00486">
    <property type="entry name" value="Trans_reg_C"/>
    <property type="match status" value="1"/>
</dbReference>
<dbReference type="PROSITE" id="PS51755">
    <property type="entry name" value="OMPR_PHOB"/>
    <property type="match status" value="1"/>
</dbReference>